<feature type="transmembrane region" description="Helical" evidence="2">
    <location>
        <begin position="67"/>
        <end position="90"/>
    </location>
</feature>
<gene>
    <name evidence="3" type="ORF">FB566_3940</name>
</gene>
<name>A0A543B0I8_9ACTN</name>
<dbReference type="AlphaFoldDB" id="A0A543B0I8"/>
<proteinExistence type="predicted"/>
<organism evidence="3 4">
    <name type="scientific">Stackebrandtia endophytica</name>
    <dbReference type="NCBI Taxonomy" id="1496996"/>
    <lineage>
        <taxon>Bacteria</taxon>
        <taxon>Bacillati</taxon>
        <taxon>Actinomycetota</taxon>
        <taxon>Actinomycetes</taxon>
        <taxon>Glycomycetales</taxon>
        <taxon>Glycomycetaceae</taxon>
        <taxon>Stackebrandtia</taxon>
    </lineage>
</organism>
<keyword evidence="2" id="KW-0812">Transmembrane</keyword>
<sequence length="333" mass="35725">MVGDPTPSPTRQTNRRHTLPPPHRLAAAALAGAAVLLLADAAVSFLWHRPSLGFAADGQVLDHLNYAAMFESLWAGGGNLIAAILAIVAARLMYVDNPWGRTLAITVLTVFGFYRLTVLFDLLGDFVFNDGSSTTSAGIRLLLGLFILPMLIAVGGLLVSRTLTRHERHRALIGADDGAEPTQVRELSLLLIWYGIGWLAVGIGSFVSILLWTEYGDGGGPMIYAGTLIAGTMGCVGGLALGGCGLAYWFGHTRRILWQVTVGIASIQLAVSTAIFLWESVPRIRSVDDLPDSVVLTVYHVAEIATAGHILILGLVTALLWSPGLRRYFRSRT</sequence>
<feature type="transmembrane region" description="Helical" evidence="2">
    <location>
        <begin position="223"/>
        <end position="249"/>
    </location>
</feature>
<keyword evidence="4" id="KW-1185">Reference proteome</keyword>
<comment type="caution">
    <text evidence="3">The sequence shown here is derived from an EMBL/GenBank/DDBJ whole genome shotgun (WGS) entry which is preliminary data.</text>
</comment>
<feature type="transmembrane region" description="Helical" evidence="2">
    <location>
        <begin position="298"/>
        <end position="322"/>
    </location>
</feature>
<keyword evidence="2" id="KW-0472">Membrane</keyword>
<keyword evidence="2" id="KW-1133">Transmembrane helix</keyword>
<feature type="transmembrane region" description="Helical" evidence="2">
    <location>
        <begin position="102"/>
        <end position="120"/>
    </location>
</feature>
<dbReference type="InParanoid" id="A0A543B0I8"/>
<feature type="transmembrane region" description="Helical" evidence="2">
    <location>
        <begin position="256"/>
        <end position="278"/>
    </location>
</feature>
<feature type="transmembrane region" description="Helical" evidence="2">
    <location>
        <begin position="25"/>
        <end position="47"/>
    </location>
</feature>
<evidence type="ECO:0000313" key="4">
    <source>
        <dbReference type="Proteomes" id="UP000317043"/>
    </source>
</evidence>
<dbReference type="EMBL" id="VFOW01000001">
    <property type="protein sequence ID" value="TQL78357.1"/>
    <property type="molecule type" value="Genomic_DNA"/>
</dbReference>
<feature type="transmembrane region" description="Helical" evidence="2">
    <location>
        <begin position="191"/>
        <end position="211"/>
    </location>
</feature>
<dbReference type="Proteomes" id="UP000317043">
    <property type="component" value="Unassembled WGS sequence"/>
</dbReference>
<evidence type="ECO:0000313" key="3">
    <source>
        <dbReference type="EMBL" id="TQL78357.1"/>
    </source>
</evidence>
<accession>A0A543B0I8</accession>
<feature type="region of interest" description="Disordered" evidence="1">
    <location>
        <begin position="1"/>
        <end position="20"/>
    </location>
</feature>
<evidence type="ECO:0000256" key="1">
    <source>
        <dbReference type="SAM" id="MobiDB-lite"/>
    </source>
</evidence>
<reference evidence="3 4" key="1">
    <citation type="submission" date="2019-06" db="EMBL/GenBank/DDBJ databases">
        <title>Sequencing the genomes of 1000 actinobacteria strains.</title>
        <authorList>
            <person name="Klenk H.-P."/>
        </authorList>
    </citation>
    <scope>NUCLEOTIDE SEQUENCE [LARGE SCALE GENOMIC DNA]</scope>
    <source>
        <strain evidence="3 4">DSM 45928</strain>
    </source>
</reference>
<protein>
    <submittedName>
        <fullName evidence="3">Uncharacterized protein</fullName>
    </submittedName>
</protein>
<feature type="transmembrane region" description="Helical" evidence="2">
    <location>
        <begin position="140"/>
        <end position="160"/>
    </location>
</feature>
<evidence type="ECO:0000256" key="2">
    <source>
        <dbReference type="SAM" id="Phobius"/>
    </source>
</evidence>